<keyword evidence="2" id="KW-1185">Reference proteome</keyword>
<organism evidence="1 2">
    <name type="scientific">Schistosoma margrebowiei</name>
    <dbReference type="NCBI Taxonomy" id="48269"/>
    <lineage>
        <taxon>Eukaryota</taxon>
        <taxon>Metazoa</taxon>
        <taxon>Spiralia</taxon>
        <taxon>Lophotrochozoa</taxon>
        <taxon>Platyhelminthes</taxon>
        <taxon>Trematoda</taxon>
        <taxon>Digenea</taxon>
        <taxon>Strigeidida</taxon>
        <taxon>Schistosomatoidea</taxon>
        <taxon>Schistosomatidae</taxon>
        <taxon>Schistosoma</taxon>
    </lineage>
</organism>
<sequence length="50" mass="5767">MPCLSFGNPLNTKTFKPGFRIPVYYHKNLMLSTVGSEVMMRKVEILQVCF</sequence>
<gene>
    <name evidence="1" type="ORF">SMRZ_LOCUS21095</name>
</gene>
<protein>
    <submittedName>
        <fullName evidence="1">Uncharacterized protein</fullName>
    </submittedName>
</protein>
<dbReference type="EMBL" id="UZAI01018570">
    <property type="protein sequence ID" value="VDP38260.1"/>
    <property type="molecule type" value="Genomic_DNA"/>
</dbReference>
<evidence type="ECO:0000313" key="1">
    <source>
        <dbReference type="EMBL" id="VDP38260.1"/>
    </source>
</evidence>
<dbReference type="Proteomes" id="UP000277204">
    <property type="component" value="Unassembled WGS sequence"/>
</dbReference>
<reference evidence="1 2" key="1">
    <citation type="submission" date="2018-11" db="EMBL/GenBank/DDBJ databases">
        <authorList>
            <consortium name="Pathogen Informatics"/>
        </authorList>
    </citation>
    <scope>NUCLEOTIDE SEQUENCE [LARGE SCALE GENOMIC DNA]</scope>
    <source>
        <strain evidence="1 2">Zambia</strain>
    </source>
</reference>
<proteinExistence type="predicted"/>
<name>A0A3P8D4F5_9TREM</name>
<accession>A0A3P8D4F5</accession>
<dbReference type="AlphaFoldDB" id="A0A3P8D4F5"/>
<evidence type="ECO:0000313" key="2">
    <source>
        <dbReference type="Proteomes" id="UP000277204"/>
    </source>
</evidence>